<dbReference type="InterPro" id="IPR001647">
    <property type="entry name" value="HTH_TetR"/>
</dbReference>
<evidence type="ECO:0000259" key="3">
    <source>
        <dbReference type="PROSITE" id="PS50977"/>
    </source>
</evidence>
<comment type="caution">
    <text evidence="4">The sequence shown here is derived from an EMBL/GenBank/DDBJ whole genome shotgun (WGS) entry which is preliminary data.</text>
</comment>
<proteinExistence type="predicted"/>
<keyword evidence="1 2" id="KW-0238">DNA-binding</keyword>
<dbReference type="Gene3D" id="1.10.357.10">
    <property type="entry name" value="Tetracycline Repressor, domain 2"/>
    <property type="match status" value="2"/>
</dbReference>
<keyword evidence="5" id="KW-1185">Reference proteome</keyword>
<dbReference type="PROSITE" id="PS50977">
    <property type="entry name" value="HTH_TETR_2"/>
    <property type="match status" value="2"/>
</dbReference>
<dbReference type="PANTHER" id="PTHR30055">
    <property type="entry name" value="HTH-TYPE TRANSCRIPTIONAL REGULATOR RUTR"/>
    <property type="match status" value="1"/>
</dbReference>
<dbReference type="InterPro" id="IPR050109">
    <property type="entry name" value="HTH-type_TetR-like_transc_reg"/>
</dbReference>
<evidence type="ECO:0000313" key="5">
    <source>
        <dbReference type="Proteomes" id="UP001500839"/>
    </source>
</evidence>
<dbReference type="SUPFAM" id="SSF46689">
    <property type="entry name" value="Homeodomain-like"/>
    <property type="match status" value="2"/>
</dbReference>
<dbReference type="PANTHER" id="PTHR30055:SF237">
    <property type="entry name" value="TRANSCRIPTIONAL REPRESSOR MCE3R"/>
    <property type="match status" value="1"/>
</dbReference>
<dbReference type="Pfam" id="PF00440">
    <property type="entry name" value="TetR_N"/>
    <property type="match status" value="2"/>
</dbReference>
<evidence type="ECO:0000256" key="2">
    <source>
        <dbReference type="PROSITE-ProRule" id="PRU00335"/>
    </source>
</evidence>
<sequence>MSAQVRPRDRRQRIAVVAAEAFDAHGYHGAGMDEIAAAVGISGPALYRHFPSKYALFLHSVESLVSALDAATDLPPDPAAPPRARLTALLASLAATSIEHRRSGGLYRWEARMLRDEDRRRVVRTMRTITARLAAPVRAMYPALTDVEVQMRTTAALSVLGSITGHRAPLARQRIASVLVDGCLAVVDCPPPVPVRTADAATQRPAPADPREALLTESIRLFARHGYHEASVEEIAEAAGMTASGVYRHFGGKPALLDAAFRRIAEGFGPAQHAAAASAADPAAALRMQAELYIRRSFRHPDQLTLYFAEVSNLPPSRRRMLRAAHRRLAECWADTLLRSHPETPRNEAVYLAHAAFALILDVGRAVRFTADPGTQAQIEEMVLALQPAG</sequence>
<name>A0ABP9CD25_9ACTN</name>
<dbReference type="RefSeq" id="WP_200170957.1">
    <property type="nucleotide sequence ID" value="NZ_BAABKQ010000001.1"/>
</dbReference>
<feature type="DNA-binding region" description="H-T-H motif" evidence="2">
    <location>
        <begin position="31"/>
        <end position="50"/>
    </location>
</feature>
<dbReference type="EMBL" id="BAABKQ010000001">
    <property type="protein sequence ID" value="GAA4807354.1"/>
    <property type="molecule type" value="Genomic_DNA"/>
</dbReference>
<feature type="DNA-binding region" description="H-T-H motif" evidence="2">
    <location>
        <begin position="231"/>
        <end position="250"/>
    </location>
</feature>
<dbReference type="Proteomes" id="UP001500839">
    <property type="component" value="Unassembled WGS sequence"/>
</dbReference>
<dbReference type="Gene3D" id="1.10.10.60">
    <property type="entry name" value="Homeodomain-like"/>
    <property type="match status" value="2"/>
</dbReference>
<organism evidence="4 5">
    <name type="scientific">Tomitella cavernea</name>
    <dbReference type="NCBI Taxonomy" id="1387982"/>
    <lineage>
        <taxon>Bacteria</taxon>
        <taxon>Bacillati</taxon>
        <taxon>Actinomycetota</taxon>
        <taxon>Actinomycetes</taxon>
        <taxon>Mycobacteriales</taxon>
        <taxon>Tomitella</taxon>
    </lineage>
</organism>
<feature type="domain" description="HTH tetR-type" evidence="3">
    <location>
        <begin position="8"/>
        <end position="68"/>
    </location>
</feature>
<dbReference type="PRINTS" id="PR00455">
    <property type="entry name" value="HTHTETR"/>
</dbReference>
<evidence type="ECO:0000313" key="4">
    <source>
        <dbReference type="EMBL" id="GAA4807354.1"/>
    </source>
</evidence>
<feature type="domain" description="HTH tetR-type" evidence="3">
    <location>
        <begin position="208"/>
        <end position="268"/>
    </location>
</feature>
<accession>A0ABP9CD25</accession>
<evidence type="ECO:0000256" key="1">
    <source>
        <dbReference type="ARBA" id="ARBA00023125"/>
    </source>
</evidence>
<reference evidence="5" key="1">
    <citation type="journal article" date="2019" name="Int. J. Syst. Evol. Microbiol.">
        <title>The Global Catalogue of Microorganisms (GCM) 10K type strain sequencing project: providing services to taxonomists for standard genome sequencing and annotation.</title>
        <authorList>
            <consortium name="The Broad Institute Genomics Platform"/>
            <consortium name="The Broad Institute Genome Sequencing Center for Infectious Disease"/>
            <person name="Wu L."/>
            <person name="Ma J."/>
        </authorList>
    </citation>
    <scope>NUCLEOTIDE SEQUENCE [LARGE SCALE GENOMIC DNA]</scope>
    <source>
        <strain evidence="5">JCM 18542</strain>
    </source>
</reference>
<protein>
    <submittedName>
        <fullName evidence="4">TetR/AcrR family transcriptional regulator</fullName>
    </submittedName>
</protein>
<dbReference type="InterPro" id="IPR009057">
    <property type="entry name" value="Homeodomain-like_sf"/>
</dbReference>
<gene>
    <name evidence="4" type="ORF">GCM10023353_08460</name>
</gene>